<dbReference type="STRING" id="155417.A0A4Q4TQC6"/>
<comment type="caution">
    <text evidence="2">The sequence shown here is derived from an EMBL/GenBank/DDBJ whole genome shotgun (WGS) entry which is preliminary data.</text>
</comment>
<gene>
    <name evidence="2" type="ORF">DL764_001639</name>
</gene>
<feature type="transmembrane region" description="Helical" evidence="1">
    <location>
        <begin position="86"/>
        <end position="107"/>
    </location>
</feature>
<proteinExistence type="predicted"/>
<evidence type="ECO:0000313" key="3">
    <source>
        <dbReference type="Proteomes" id="UP000293360"/>
    </source>
</evidence>
<dbReference type="OrthoDB" id="2279611at2759"/>
<keyword evidence="1" id="KW-0472">Membrane</keyword>
<dbReference type="EMBL" id="QJNU01000054">
    <property type="protein sequence ID" value="RYP08842.1"/>
    <property type="molecule type" value="Genomic_DNA"/>
</dbReference>
<accession>A0A4Q4TQC6</accession>
<feature type="transmembrane region" description="Helical" evidence="1">
    <location>
        <begin position="181"/>
        <end position="203"/>
    </location>
</feature>
<name>A0A4Q4TQC6_9PEZI</name>
<feature type="transmembrane region" description="Helical" evidence="1">
    <location>
        <begin position="7"/>
        <end position="33"/>
    </location>
</feature>
<keyword evidence="1" id="KW-1133">Transmembrane helix</keyword>
<feature type="transmembrane region" description="Helical" evidence="1">
    <location>
        <begin position="53"/>
        <end position="74"/>
    </location>
</feature>
<evidence type="ECO:0000256" key="1">
    <source>
        <dbReference type="SAM" id="Phobius"/>
    </source>
</evidence>
<organism evidence="2 3">
    <name type="scientific">Monosporascus ibericus</name>
    <dbReference type="NCBI Taxonomy" id="155417"/>
    <lineage>
        <taxon>Eukaryota</taxon>
        <taxon>Fungi</taxon>
        <taxon>Dikarya</taxon>
        <taxon>Ascomycota</taxon>
        <taxon>Pezizomycotina</taxon>
        <taxon>Sordariomycetes</taxon>
        <taxon>Xylariomycetidae</taxon>
        <taxon>Xylariales</taxon>
        <taxon>Xylariales incertae sedis</taxon>
        <taxon>Monosporascus</taxon>
    </lineage>
</organism>
<dbReference type="Proteomes" id="UP000293360">
    <property type="component" value="Unassembled WGS sequence"/>
</dbReference>
<sequence>MVNKVLAAFLVTDGLFVAMGAIMLGFCVIVRNGAFNDPTEGREAARNLLYQSFPFNAGISNAILTFIAFLLTLPGLATGSRSWLKAAGYLIAVDAVFTMSVGLNLWITTLKMRANFENIWYAQPSGVQDLMQTAFECCGYLNSTSPAFVTNEQCPSPAAAALERGCVAPLVAFGSTFVDNIFTAVFGMVGIQVLLIVAIAALLKDWKERERYRHIDEKRGTRAMF</sequence>
<evidence type="ECO:0000313" key="2">
    <source>
        <dbReference type="EMBL" id="RYP08842.1"/>
    </source>
</evidence>
<keyword evidence="1" id="KW-0812">Transmembrane</keyword>
<keyword evidence="3" id="KW-1185">Reference proteome</keyword>
<evidence type="ECO:0008006" key="4">
    <source>
        <dbReference type="Google" id="ProtNLM"/>
    </source>
</evidence>
<reference evidence="2 3" key="1">
    <citation type="submission" date="2018-06" db="EMBL/GenBank/DDBJ databases">
        <title>Complete Genomes of Monosporascus.</title>
        <authorList>
            <person name="Robinson A.J."/>
            <person name="Natvig D.O."/>
        </authorList>
    </citation>
    <scope>NUCLEOTIDE SEQUENCE [LARGE SCALE GENOMIC DNA]</scope>
    <source>
        <strain evidence="2 3">CBS 110550</strain>
    </source>
</reference>
<dbReference type="AlphaFoldDB" id="A0A4Q4TQC6"/>
<protein>
    <recommendedName>
        <fullName evidence="4">Tetraspanin</fullName>
    </recommendedName>
</protein>